<dbReference type="EnsemblPlants" id="LPERR11G09040.2">
    <property type="protein sequence ID" value="LPERR11G09040.2"/>
    <property type="gene ID" value="LPERR11G09040"/>
</dbReference>
<proteinExistence type="predicted"/>
<evidence type="ECO:0000313" key="3">
    <source>
        <dbReference type="Proteomes" id="UP000032180"/>
    </source>
</evidence>
<protein>
    <submittedName>
        <fullName evidence="2">Uncharacterized protein</fullName>
    </submittedName>
</protein>
<sequence>MTGNATTGSGDGKCLRRQWKNRGASGETKSLQACGNLGVGSPERQIGSPALGRRRRSVSTAHGRGRRPRLQVREDEADVMARYRARRWPDTPVRRPTATVHGSDDTARARTRPATAGQVLDMDGFQPLESISPKIDSPLLVLPLLEIFLF</sequence>
<reference evidence="2" key="3">
    <citation type="submission" date="2015-04" db="UniProtKB">
        <authorList>
            <consortium name="EnsemblPlants"/>
        </authorList>
    </citation>
    <scope>IDENTIFICATION</scope>
</reference>
<feature type="region of interest" description="Disordered" evidence="1">
    <location>
        <begin position="1"/>
        <end position="70"/>
    </location>
</feature>
<accession>A0A0D9XRF9</accession>
<reference evidence="3" key="2">
    <citation type="submission" date="2013-12" db="EMBL/GenBank/DDBJ databases">
        <authorList>
            <person name="Yu Y."/>
            <person name="Lee S."/>
            <person name="de Baynast K."/>
            <person name="Wissotski M."/>
            <person name="Liu L."/>
            <person name="Talag J."/>
            <person name="Goicoechea J."/>
            <person name="Angelova A."/>
            <person name="Jetty R."/>
            <person name="Kudrna D."/>
            <person name="Golser W."/>
            <person name="Rivera L."/>
            <person name="Zhang J."/>
            <person name="Wing R."/>
        </authorList>
    </citation>
    <scope>NUCLEOTIDE SEQUENCE</scope>
</reference>
<dbReference type="Proteomes" id="UP000032180">
    <property type="component" value="Chromosome 11"/>
</dbReference>
<dbReference type="Gramene" id="LPERR11G09040.2">
    <property type="protein sequence ID" value="LPERR11G09040.2"/>
    <property type="gene ID" value="LPERR11G09040"/>
</dbReference>
<reference evidence="2 3" key="1">
    <citation type="submission" date="2012-08" db="EMBL/GenBank/DDBJ databases">
        <title>Oryza genome evolution.</title>
        <authorList>
            <person name="Wing R.A."/>
        </authorList>
    </citation>
    <scope>NUCLEOTIDE SEQUENCE</scope>
</reference>
<name>A0A0D9XRF9_9ORYZ</name>
<feature type="compositionally biased region" description="Basic residues" evidence="1">
    <location>
        <begin position="52"/>
        <end position="70"/>
    </location>
</feature>
<feature type="region of interest" description="Disordered" evidence="1">
    <location>
        <begin position="88"/>
        <end position="111"/>
    </location>
</feature>
<dbReference type="AlphaFoldDB" id="A0A0D9XRF9"/>
<dbReference type="HOGENOM" id="CLU_1743152_0_0_1"/>
<keyword evidence="3" id="KW-1185">Reference proteome</keyword>
<evidence type="ECO:0000256" key="1">
    <source>
        <dbReference type="SAM" id="MobiDB-lite"/>
    </source>
</evidence>
<organism evidence="2 3">
    <name type="scientific">Leersia perrieri</name>
    <dbReference type="NCBI Taxonomy" id="77586"/>
    <lineage>
        <taxon>Eukaryota</taxon>
        <taxon>Viridiplantae</taxon>
        <taxon>Streptophyta</taxon>
        <taxon>Embryophyta</taxon>
        <taxon>Tracheophyta</taxon>
        <taxon>Spermatophyta</taxon>
        <taxon>Magnoliopsida</taxon>
        <taxon>Liliopsida</taxon>
        <taxon>Poales</taxon>
        <taxon>Poaceae</taxon>
        <taxon>BOP clade</taxon>
        <taxon>Oryzoideae</taxon>
        <taxon>Oryzeae</taxon>
        <taxon>Oryzinae</taxon>
        <taxon>Leersia</taxon>
    </lineage>
</organism>
<evidence type="ECO:0000313" key="2">
    <source>
        <dbReference type="EnsemblPlants" id="LPERR11G09040.2"/>
    </source>
</evidence>